<protein>
    <submittedName>
        <fullName evidence="4">Oxidoreductase</fullName>
    </submittedName>
</protein>
<sequence length="363" mass="39078">MSRVKAGIVGCGAISSVYLANGKRFPPLEIVACADLVAERAKRQAEAYGVRACSVEELLADPEIGLVINLTVPAAHADVSIRALEAGKHVYSEKPLAVTLDEGRRILETAARKGLRVGCAPDTFLGGGLQTAIRLVRSGAIGEPVGACAFMIGRGHEHWHPDPEFYYKSGGGPLFDMGPYYLTALVAMLGPIRRVTGSARASFPERVILSEPKRGQKVRVEVPTHVAGVFDFEAGPIGSVVMSFDAFGGTSLPCIEIYGSEATLVAPDPNHFGGAVRCRRRDESEWKEIPPDPGYTDNCRGLGAADMAEAILTGRRHRADGELAFHVLEAMVGLHEAAERGSHYEMQSRCVVPEPMEREFIPF</sequence>
<proteinExistence type="predicted"/>
<keyword evidence="1" id="KW-0560">Oxidoreductase</keyword>
<evidence type="ECO:0000259" key="3">
    <source>
        <dbReference type="Pfam" id="PF22725"/>
    </source>
</evidence>
<dbReference type="SUPFAM" id="SSF51735">
    <property type="entry name" value="NAD(P)-binding Rossmann-fold domains"/>
    <property type="match status" value="1"/>
</dbReference>
<reference evidence="4 5" key="1">
    <citation type="submission" date="2016-12" db="EMBL/GenBank/DDBJ databases">
        <title>Candidatus Reconcilibacillus cellulovorans genome.</title>
        <authorList>
            <person name="Kolinko S."/>
            <person name="Wu Y.-W."/>
            <person name="Tachea F."/>
            <person name="Denzel E."/>
            <person name="Hiras J."/>
            <person name="Baecker N."/>
            <person name="Chan L.J."/>
            <person name="Eichorst S.A."/>
            <person name="Frey D."/>
            <person name="Adams P.D."/>
            <person name="Pray T."/>
            <person name="Tanjore D."/>
            <person name="Petzold C.J."/>
            <person name="Gladden J.M."/>
            <person name="Simmons B.A."/>
            <person name="Singer S.W."/>
        </authorList>
    </citation>
    <scope>NUCLEOTIDE SEQUENCE [LARGE SCALE GENOMIC DNA]</scope>
    <source>
        <strain evidence="4">JTherm</strain>
    </source>
</reference>
<dbReference type="InterPro" id="IPR055170">
    <property type="entry name" value="GFO_IDH_MocA-like_dom"/>
</dbReference>
<dbReference type="SUPFAM" id="SSF55347">
    <property type="entry name" value="Glyceraldehyde-3-phosphate dehydrogenase-like, C-terminal domain"/>
    <property type="match status" value="1"/>
</dbReference>
<comment type="caution">
    <text evidence="4">The sequence shown here is derived from an EMBL/GenBank/DDBJ whole genome shotgun (WGS) entry which is preliminary data.</text>
</comment>
<dbReference type="GO" id="GO:0000166">
    <property type="term" value="F:nucleotide binding"/>
    <property type="evidence" value="ECO:0007669"/>
    <property type="project" value="InterPro"/>
</dbReference>
<dbReference type="InterPro" id="IPR000683">
    <property type="entry name" value="Gfo/Idh/MocA-like_OxRdtase_N"/>
</dbReference>
<dbReference type="PANTHER" id="PTHR43818:SF11">
    <property type="entry name" value="BCDNA.GH03377"/>
    <property type="match status" value="1"/>
</dbReference>
<dbReference type="Pfam" id="PF01408">
    <property type="entry name" value="GFO_IDH_MocA"/>
    <property type="match status" value="1"/>
</dbReference>
<evidence type="ECO:0000313" key="5">
    <source>
        <dbReference type="Proteomes" id="UP000243688"/>
    </source>
</evidence>
<feature type="domain" description="Gfo/Idh/MocA-like oxidoreductase N-terminal" evidence="2">
    <location>
        <begin position="5"/>
        <end position="118"/>
    </location>
</feature>
<evidence type="ECO:0000256" key="1">
    <source>
        <dbReference type="ARBA" id="ARBA00023002"/>
    </source>
</evidence>
<name>A0A2A6DXV6_9BACL</name>
<dbReference type="Proteomes" id="UP000243688">
    <property type="component" value="Unassembled WGS sequence"/>
</dbReference>
<dbReference type="AlphaFoldDB" id="A0A2A6DXV6"/>
<dbReference type="InterPro" id="IPR036291">
    <property type="entry name" value="NAD(P)-bd_dom_sf"/>
</dbReference>
<organism evidence="4 5">
    <name type="scientific">Candidatus Reconcilbacillus cellulovorans</name>
    <dbReference type="NCBI Taxonomy" id="1906605"/>
    <lineage>
        <taxon>Bacteria</taxon>
        <taxon>Bacillati</taxon>
        <taxon>Bacillota</taxon>
        <taxon>Bacilli</taxon>
        <taxon>Bacillales</taxon>
        <taxon>Paenibacillaceae</taxon>
        <taxon>Candidatus Reconcilbacillus</taxon>
    </lineage>
</organism>
<evidence type="ECO:0000313" key="4">
    <source>
        <dbReference type="EMBL" id="PDO09337.1"/>
    </source>
</evidence>
<dbReference type="Gene3D" id="3.30.360.10">
    <property type="entry name" value="Dihydrodipicolinate Reductase, domain 2"/>
    <property type="match status" value="1"/>
</dbReference>
<dbReference type="Gene3D" id="3.40.50.720">
    <property type="entry name" value="NAD(P)-binding Rossmann-like Domain"/>
    <property type="match status" value="1"/>
</dbReference>
<feature type="domain" description="GFO/IDH/MocA-like oxidoreductase" evidence="3">
    <location>
        <begin position="130"/>
        <end position="264"/>
    </location>
</feature>
<dbReference type="Pfam" id="PF22725">
    <property type="entry name" value="GFO_IDH_MocA_C3"/>
    <property type="match status" value="1"/>
</dbReference>
<gene>
    <name evidence="4" type="ORF">BLM47_13055</name>
</gene>
<dbReference type="InterPro" id="IPR050463">
    <property type="entry name" value="Gfo/Idh/MocA_oxidrdct_glycsds"/>
</dbReference>
<accession>A0A2A6DXV6</accession>
<evidence type="ECO:0000259" key="2">
    <source>
        <dbReference type="Pfam" id="PF01408"/>
    </source>
</evidence>
<dbReference type="EMBL" id="MOXJ01000045">
    <property type="protein sequence ID" value="PDO09337.1"/>
    <property type="molecule type" value="Genomic_DNA"/>
</dbReference>
<dbReference type="GO" id="GO:0016491">
    <property type="term" value="F:oxidoreductase activity"/>
    <property type="evidence" value="ECO:0007669"/>
    <property type="project" value="UniProtKB-KW"/>
</dbReference>
<dbReference type="PANTHER" id="PTHR43818">
    <property type="entry name" value="BCDNA.GH03377"/>
    <property type="match status" value="1"/>
</dbReference>